<keyword evidence="4" id="KW-1185">Reference proteome</keyword>
<evidence type="ECO:0000256" key="1">
    <source>
        <dbReference type="SAM" id="SignalP"/>
    </source>
</evidence>
<dbReference type="EMBL" id="CP042425">
    <property type="protein sequence ID" value="QEL16319.1"/>
    <property type="molecule type" value="Genomic_DNA"/>
</dbReference>
<keyword evidence="1" id="KW-0732">Signal</keyword>
<dbReference type="OrthoDB" id="2513075at2"/>
<dbReference type="InterPro" id="IPR036514">
    <property type="entry name" value="SGNH_hydro_sf"/>
</dbReference>
<dbReference type="PANTHER" id="PTHR30383">
    <property type="entry name" value="THIOESTERASE 1/PROTEASE 1/LYSOPHOSPHOLIPASE L1"/>
    <property type="match status" value="1"/>
</dbReference>
<dbReference type="Pfam" id="PF13472">
    <property type="entry name" value="Lipase_GDSL_2"/>
    <property type="match status" value="1"/>
</dbReference>
<reference evidence="4" key="1">
    <citation type="submission" date="2019-08" db="EMBL/GenBank/DDBJ databases">
        <title>Limnoglobus roseus gen. nov., sp. nov., a novel freshwater planctomycete with a giant genome from the family Gemmataceae.</title>
        <authorList>
            <person name="Kulichevskaya I.S."/>
            <person name="Naumoff D.G."/>
            <person name="Miroshnikov K."/>
            <person name="Ivanova A."/>
            <person name="Philippov D.A."/>
            <person name="Hakobyan A."/>
            <person name="Rijpstra I.C."/>
            <person name="Sinninghe Damste J.S."/>
            <person name="Liesack W."/>
            <person name="Dedysh S.N."/>
        </authorList>
    </citation>
    <scope>NUCLEOTIDE SEQUENCE [LARGE SCALE GENOMIC DNA]</scope>
    <source>
        <strain evidence="4">PX52</strain>
    </source>
</reference>
<dbReference type="CDD" id="cd01834">
    <property type="entry name" value="SGNH_hydrolase_like_2"/>
    <property type="match status" value="1"/>
</dbReference>
<sequence length="298" mass="32108">MTRIVIALAVAALAAPLHAQDVDTLTAGRVVVLGDSNTQAGGYVAFTTYYLEKLHPEKSFDILGLGLASETLSGLSENGHAGGKFPRPCLFERLGRVLDKAKPEVVFACYGINDGIYQPLDTARSAAFQKGVTTLIEQCQKAGVKRLFLVTPPIYDHAPKTGEADYDAVMAAYAKWETELKAPGVTIIDLHTAMRKARAARAEPFAKDSVHYGDDGHLLVARTILAAVGVTPPEETAATVKADPLFKLVERKRALRSAAWMKHVGYTRETTVAPQPLGTAEADAAKVQGQIDTLRRKK</sequence>
<feature type="signal peptide" evidence="1">
    <location>
        <begin position="1"/>
        <end position="19"/>
    </location>
</feature>
<dbReference type="InterPro" id="IPR051532">
    <property type="entry name" value="Ester_Hydrolysis_Enzymes"/>
</dbReference>
<dbReference type="GO" id="GO:0004622">
    <property type="term" value="F:phosphatidylcholine lysophospholipase activity"/>
    <property type="evidence" value="ECO:0007669"/>
    <property type="project" value="TreeGrafter"/>
</dbReference>
<dbReference type="Gene3D" id="3.40.50.1110">
    <property type="entry name" value="SGNH hydrolase"/>
    <property type="match status" value="1"/>
</dbReference>
<dbReference type="RefSeq" id="WP_149111061.1">
    <property type="nucleotide sequence ID" value="NZ_CP042425.1"/>
</dbReference>
<protein>
    <submittedName>
        <fullName evidence="3">G-D-S-L family lipolytic protein</fullName>
    </submittedName>
</protein>
<gene>
    <name evidence="3" type="ORF">PX52LOC_03264</name>
</gene>
<dbReference type="SUPFAM" id="SSF52266">
    <property type="entry name" value="SGNH hydrolase"/>
    <property type="match status" value="1"/>
</dbReference>
<feature type="chain" id="PRO_5022700798" evidence="1">
    <location>
        <begin position="20"/>
        <end position="298"/>
    </location>
</feature>
<dbReference type="PANTHER" id="PTHR30383:SF5">
    <property type="entry name" value="SGNH HYDROLASE-TYPE ESTERASE DOMAIN-CONTAINING PROTEIN"/>
    <property type="match status" value="1"/>
</dbReference>
<dbReference type="InterPro" id="IPR013830">
    <property type="entry name" value="SGNH_hydro"/>
</dbReference>
<feature type="domain" description="SGNH hydrolase-type esterase" evidence="2">
    <location>
        <begin position="32"/>
        <end position="217"/>
    </location>
</feature>
<dbReference type="Proteomes" id="UP000324974">
    <property type="component" value="Chromosome"/>
</dbReference>
<evidence type="ECO:0000259" key="2">
    <source>
        <dbReference type="Pfam" id="PF13472"/>
    </source>
</evidence>
<accession>A0A5C1AAA6</accession>
<evidence type="ECO:0000313" key="3">
    <source>
        <dbReference type="EMBL" id="QEL16319.1"/>
    </source>
</evidence>
<dbReference type="KEGG" id="lrs:PX52LOC_03264"/>
<organism evidence="3 4">
    <name type="scientific">Limnoglobus roseus</name>
    <dbReference type="NCBI Taxonomy" id="2598579"/>
    <lineage>
        <taxon>Bacteria</taxon>
        <taxon>Pseudomonadati</taxon>
        <taxon>Planctomycetota</taxon>
        <taxon>Planctomycetia</taxon>
        <taxon>Gemmatales</taxon>
        <taxon>Gemmataceae</taxon>
        <taxon>Limnoglobus</taxon>
    </lineage>
</organism>
<dbReference type="AlphaFoldDB" id="A0A5C1AAA6"/>
<evidence type="ECO:0000313" key="4">
    <source>
        <dbReference type="Proteomes" id="UP000324974"/>
    </source>
</evidence>
<proteinExistence type="predicted"/>
<name>A0A5C1AAA6_9BACT</name>